<name>A0A6A6KVI1_HEVBR</name>
<protein>
    <submittedName>
        <fullName evidence="2">Uncharacterized protein</fullName>
    </submittedName>
</protein>
<proteinExistence type="predicted"/>
<gene>
    <name evidence="2" type="ORF">GH714_035618</name>
</gene>
<organism evidence="2 3">
    <name type="scientific">Hevea brasiliensis</name>
    <name type="common">Para rubber tree</name>
    <name type="synonym">Siphonia brasiliensis</name>
    <dbReference type="NCBI Taxonomy" id="3981"/>
    <lineage>
        <taxon>Eukaryota</taxon>
        <taxon>Viridiplantae</taxon>
        <taxon>Streptophyta</taxon>
        <taxon>Embryophyta</taxon>
        <taxon>Tracheophyta</taxon>
        <taxon>Spermatophyta</taxon>
        <taxon>Magnoliopsida</taxon>
        <taxon>eudicotyledons</taxon>
        <taxon>Gunneridae</taxon>
        <taxon>Pentapetalae</taxon>
        <taxon>rosids</taxon>
        <taxon>fabids</taxon>
        <taxon>Malpighiales</taxon>
        <taxon>Euphorbiaceae</taxon>
        <taxon>Crotonoideae</taxon>
        <taxon>Micrandreae</taxon>
        <taxon>Hevea</taxon>
    </lineage>
</organism>
<reference evidence="2 3" key="1">
    <citation type="journal article" date="2020" name="Mol. Plant">
        <title>The Chromosome-Based Rubber Tree Genome Provides New Insights into Spurge Genome Evolution and Rubber Biosynthesis.</title>
        <authorList>
            <person name="Liu J."/>
            <person name="Shi C."/>
            <person name="Shi C.C."/>
            <person name="Li W."/>
            <person name="Zhang Q.J."/>
            <person name="Zhang Y."/>
            <person name="Li K."/>
            <person name="Lu H.F."/>
            <person name="Shi C."/>
            <person name="Zhu S.T."/>
            <person name="Xiao Z.Y."/>
            <person name="Nan H."/>
            <person name="Yue Y."/>
            <person name="Zhu X.G."/>
            <person name="Wu Y."/>
            <person name="Hong X.N."/>
            <person name="Fan G.Y."/>
            <person name="Tong Y."/>
            <person name="Zhang D."/>
            <person name="Mao C.L."/>
            <person name="Liu Y.L."/>
            <person name="Hao S.J."/>
            <person name="Liu W.Q."/>
            <person name="Lv M.Q."/>
            <person name="Zhang H.B."/>
            <person name="Liu Y."/>
            <person name="Hu-Tang G.R."/>
            <person name="Wang J.P."/>
            <person name="Wang J.H."/>
            <person name="Sun Y.H."/>
            <person name="Ni S.B."/>
            <person name="Chen W.B."/>
            <person name="Zhang X.C."/>
            <person name="Jiao Y.N."/>
            <person name="Eichler E.E."/>
            <person name="Li G.H."/>
            <person name="Liu X."/>
            <person name="Gao L.Z."/>
        </authorList>
    </citation>
    <scope>NUCLEOTIDE SEQUENCE [LARGE SCALE GENOMIC DNA]</scope>
    <source>
        <strain evidence="3">cv. GT1</strain>
        <tissue evidence="2">Leaf</tissue>
    </source>
</reference>
<dbReference type="EMBL" id="JAAGAX010000014">
    <property type="protein sequence ID" value="KAF2293040.1"/>
    <property type="molecule type" value="Genomic_DNA"/>
</dbReference>
<evidence type="ECO:0000313" key="2">
    <source>
        <dbReference type="EMBL" id="KAF2293040.1"/>
    </source>
</evidence>
<dbReference type="AlphaFoldDB" id="A0A6A6KVI1"/>
<accession>A0A6A6KVI1</accession>
<keyword evidence="3" id="KW-1185">Reference proteome</keyword>
<sequence length="99" mass="10760">MPSIEALAMAGVDCGKCGINLAERERRDLEKPPLYLLAEENPGKETQGNEKDNEVTVEKWEAKAKLEAWAKPVASSVKNVTSIINATGNCLISRAFTIS</sequence>
<feature type="compositionally biased region" description="Basic and acidic residues" evidence="1">
    <location>
        <begin position="41"/>
        <end position="55"/>
    </location>
</feature>
<evidence type="ECO:0000256" key="1">
    <source>
        <dbReference type="SAM" id="MobiDB-lite"/>
    </source>
</evidence>
<comment type="caution">
    <text evidence="2">The sequence shown here is derived from an EMBL/GenBank/DDBJ whole genome shotgun (WGS) entry which is preliminary data.</text>
</comment>
<evidence type="ECO:0000313" key="3">
    <source>
        <dbReference type="Proteomes" id="UP000467840"/>
    </source>
</evidence>
<dbReference type="Proteomes" id="UP000467840">
    <property type="component" value="Chromosome 13"/>
</dbReference>
<feature type="region of interest" description="Disordered" evidence="1">
    <location>
        <begin position="32"/>
        <end position="55"/>
    </location>
</feature>